<dbReference type="eggNOG" id="COG2365">
    <property type="taxonomic scope" value="Bacteria"/>
</dbReference>
<dbReference type="PANTHER" id="PTHR31126:SF1">
    <property type="entry name" value="TYROSINE SPECIFIC PROTEIN PHOSPHATASES DOMAIN-CONTAINING PROTEIN"/>
    <property type="match status" value="1"/>
</dbReference>
<dbReference type="EMBL" id="FR845719">
    <property type="protein sequence ID" value="CCA54948.1"/>
    <property type="molecule type" value="Genomic_DNA"/>
</dbReference>
<accession>F2RHW5</accession>
<dbReference type="RefSeq" id="WP_015032866.1">
    <property type="nucleotide sequence ID" value="NC_018750.1"/>
</dbReference>
<dbReference type="PROSITE" id="PS00383">
    <property type="entry name" value="TYR_PHOSPHATASE_1"/>
    <property type="match status" value="1"/>
</dbReference>
<organism evidence="2 3">
    <name type="scientific">Streptomyces venezuelae (strain ATCC 10712 / CBS 650.69 / DSM 40230 / JCM 4526 / NBRC 13096 / PD 04745)</name>
    <dbReference type="NCBI Taxonomy" id="953739"/>
    <lineage>
        <taxon>Bacteria</taxon>
        <taxon>Bacillati</taxon>
        <taxon>Actinomycetota</taxon>
        <taxon>Actinomycetes</taxon>
        <taxon>Kitasatosporales</taxon>
        <taxon>Streptomycetaceae</taxon>
        <taxon>Streptomyces</taxon>
    </lineage>
</organism>
<name>F2RHW5_STRVP</name>
<dbReference type="InterPro" id="IPR016130">
    <property type="entry name" value="Tyr_Pase_AS"/>
</dbReference>
<dbReference type="SUPFAM" id="SSF52799">
    <property type="entry name" value="(Phosphotyrosine protein) phosphatases II"/>
    <property type="match status" value="1"/>
</dbReference>
<dbReference type="GO" id="GO:0004721">
    <property type="term" value="F:phosphoprotein phosphatase activity"/>
    <property type="evidence" value="ECO:0007669"/>
    <property type="project" value="InterPro"/>
</dbReference>
<dbReference type="OrthoDB" id="1188001at2"/>
<dbReference type="PROSITE" id="PS51318">
    <property type="entry name" value="TAT"/>
    <property type="match status" value="1"/>
</dbReference>
<reference evidence="2 3" key="1">
    <citation type="journal article" date="2011" name="BMC Genomics">
        <title>Genome-wide analysis of the role of GlnR in Streptomyces venezuelae provides new insights into global nitrogen regulation in actinomycetes.</title>
        <authorList>
            <person name="Pullan S.T."/>
            <person name="Bibb M.J."/>
            <person name="Merrick M."/>
        </authorList>
    </citation>
    <scope>NUCLEOTIDE SEQUENCE [LARGE SCALE GENOMIC DNA]</scope>
    <source>
        <strain evidence="3">ATCC 10712 / CBS 650.69 / DSM 40230 / JCM 4526 / NBRC 13096 / PD 04745</strain>
    </source>
</reference>
<dbReference type="HOGENOM" id="CLU_057546_0_0_11"/>
<dbReference type="InterPro" id="IPR006311">
    <property type="entry name" value="TAT_signal"/>
</dbReference>
<comment type="similarity">
    <text evidence="1">Belongs to the protein-tyrosine phosphatase family.</text>
</comment>
<protein>
    <recommendedName>
        <fullName evidence="4">Protein-tyrosine-phosphatase</fullName>
    </recommendedName>
</protein>
<dbReference type="InterPro" id="IPR026893">
    <property type="entry name" value="Tyr/Ser_Pase_IphP-type"/>
</dbReference>
<keyword evidence="3" id="KW-1185">Reference proteome</keyword>
<dbReference type="KEGG" id="sve:SVEN_1661"/>
<sequence>MHLSRRALLTATGATALVAALPPEAIARTGPRSARATAIRQIPLQGAVNVRDLGGYLTYDGSRVRHGLAYRGDHLAKLTAADLTTLAGLGLRTVVDLRIPTEVGYDGADRLPAGVVPVARPVTDNGLFGRLLTAIGSRDPVRQEEMLGGGRAAAFMREVYRTFVTDAANRAAFAATLRDLADPRRGPLLLHCTSGKDRTGWTGWLLLTLLGVPDSLARQDYLASNTFRAAYDARVREGLKQGGLMQNPDLIIPLQEVRAEYLDTALEQLRSSYGSVFRYVSEGLGLEFRELLALRERLVPAA</sequence>
<dbReference type="PANTHER" id="PTHR31126">
    <property type="entry name" value="TYROSINE-PROTEIN PHOSPHATASE"/>
    <property type="match status" value="1"/>
</dbReference>
<dbReference type="GeneID" id="51862250"/>
<proteinExistence type="inferred from homology"/>
<evidence type="ECO:0000313" key="2">
    <source>
        <dbReference type="EMBL" id="CCA54948.1"/>
    </source>
</evidence>
<evidence type="ECO:0008006" key="4">
    <source>
        <dbReference type="Google" id="ProtNLM"/>
    </source>
</evidence>
<dbReference type="STRING" id="953739.SVEN_1661"/>
<evidence type="ECO:0000313" key="3">
    <source>
        <dbReference type="Proteomes" id="UP000006854"/>
    </source>
</evidence>
<dbReference type="InterPro" id="IPR029021">
    <property type="entry name" value="Prot-tyrosine_phosphatase-like"/>
</dbReference>
<dbReference type="Pfam" id="PF13350">
    <property type="entry name" value="Y_phosphatase3"/>
    <property type="match status" value="1"/>
</dbReference>
<dbReference type="Gene3D" id="3.90.190.10">
    <property type="entry name" value="Protein tyrosine phosphatase superfamily"/>
    <property type="match status" value="1"/>
</dbReference>
<dbReference type="Proteomes" id="UP000006854">
    <property type="component" value="Chromosome"/>
</dbReference>
<gene>
    <name evidence="2" type="ordered locus">SVEN_1661</name>
</gene>
<evidence type="ECO:0000256" key="1">
    <source>
        <dbReference type="ARBA" id="ARBA00009580"/>
    </source>
</evidence>
<dbReference type="AlphaFoldDB" id="F2RHW5"/>